<sequence>MANKYLSYISDEHFLSCIENLHKSYLKAKANVSKKKFYSNKIDTIKLTFDAKFNELDEETLIKTEINRQIDKSINNSIGTFHEQILGGIEGFEIGKMSGFDIKATDDTLFADMKNKHNTMNSSSAESLFQKLATFADTYKMANCYWVQILAKNSFNEKWYGDINGKEYSHSRVYKISGDEFYKLLTGKSDAFLELYTALPIAIDDYLRHYKPTDTLKNSALEEIKASSGLPKRRILDEITFENYSYYLGFDSLK</sequence>
<keyword evidence="1" id="KW-0255">Endonuclease</keyword>
<dbReference type="GO" id="GO:0003677">
    <property type="term" value="F:DNA binding"/>
    <property type="evidence" value="ECO:0007669"/>
    <property type="project" value="InterPro"/>
</dbReference>
<evidence type="ECO:0000313" key="2">
    <source>
        <dbReference type="Proteomes" id="UP000321578"/>
    </source>
</evidence>
<organism evidence="1 2">
    <name type="scientific">Subsaximicrobium wynnwilliamsii</name>
    <dbReference type="NCBI Taxonomy" id="291179"/>
    <lineage>
        <taxon>Bacteria</taxon>
        <taxon>Pseudomonadati</taxon>
        <taxon>Bacteroidota</taxon>
        <taxon>Flavobacteriia</taxon>
        <taxon>Flavobacteriales</taxon>
        <taxon>Flavobacteriaceae</taxon>
        <taxon>Subsaximicrobium</taxon>
    </lineage>
</organism>
<dbReference type="OrthoDB" id="9806692at2"/>
<gene>
    <name evidence="1" type="ORF">ESY86_14235</name>
</gene>
<dbReference type="Pfam" id="PF09553">
    <property type="entry name" value="RE_Eco47II"/>
    <property type="match status" value="1"/>
</dbReference>
<keyword evidence="1" id="KW-0540">Nuclease</keyword>
<evidence type="ECO:0000313" key="1">
    <source>
        <dbReference type="EMBL" id="TXD88044.1"/>
    </source>
</evidence>
<dbReference type="InterPro" id="IPR019057">
    <property type="entry name" value="Restrct_endonuc_II_Eco47II"/>
</dbReference>
<dbReference type="AlphaFoldDB" id="A0A5C6ZDR5"/>
<accession>A0A5C6ZDR5</accession>
<keyword evidence="1" id="KW-0378">Hydrolase</keyword>
<comment type="caution">
    <text evidence="1">The sequence shown here is derived from an EMBL/GenBank/DDBJ whole genome shotgun (WGS) entry which is preliminary data.</text>
</comment>
<dbReference type="RefSeq" id="WP_147087262.1">
    <property type="nucleotide sequence ID" value="NZ_VORM01000016.1"/>
</dbReference>
<keyword evidence="2" id="KW-1185">Reference proteome</keyword>
<dbReference type="GO" id="GO:0009307">
    <property type="term" value="P:DNA restriction-modification system"/>
    <property type="evidence" value="ECO:0007669"/>
    <property type="project" value="InterPro"/>
</dbReference>
<dbReference type="Proteomes" id="UP000321578">
    <property type="component" value="Unassembled WGS sequence"/>
</dbReference>
<reference evidence="1 2" key="1">
    <citation type="submission" date="2019-08" db="EMBL/GenBank/DDBJ databases">
        <title>Genomes of Subsaximicrobium wynnwilliamsii strains.</title>
        <authorList>
            <person name="Bowman J.P."/>
        </authorList>
    </citation>
    <scope>NUCLEOTIDE SEQUENCE [LARGE SCALE GENOMIC DNA]</scope>
    <source>
        <strain evidence="1 2">2-80-2</strain>
    </source>
</reference>
<name>A0A5C6ZDR5_9FLAO</name>
<dbReference type="GO" id="GO:0009036">
    <property type="term" value="F:type II site-specific deoxyribonuclease activity"/>
    <property type="evidence" value="ECO:0007669"/>
    <property type="project" value="InterPro"/>
</dbReference>
<protein>
    <submittedName>
        <fullName evidence="1">Eco47II family restriction endonuclease</fullName>
    </submittedName>
</protein>
<proteinExistence type="predicted"/>
<dbReference type="EMBL" id="VORO01000017">
    <property type="protein sequence ID" value="TXD88044.1"/>
    <property type="molecule type" value="Genomic_DNA"/>
</dbReference>